<keyword evidence="3" id="KW-1185">Reference proteome</keyword>
<comment type="caution">
    <text evidence="2">The sequence shown here is derived from an EMBL/GenBank/DDBJ whole genome shotgun (WGS) entry which is preliminary data.</text>
</comment>
<feature type="region of interest" description="Disordered" evidence="1">
    <location>
        <begin position="198"/>
        <end position="244"/>
    </location>
</feature>
<evidence type="ECO:0008006" key="4">
    <source>
        <dbReference type="Google" id="ProtNLM"/>
    </source>
</evidence>
<feature type="compositionally biased region" description="Basic and acidic residues" evidence="1">
    <location>
        <begin position="198"/>
        <end position="217"/>
    </location>
</feature>
<proteinExistence type="predicted"/>
<evidence type="ECO:0000313" key="2">
    <source>
        <dbReference type="EMBL" id="KAH0619166.1"/>
    </source>
</evidence>
<dbReference type="InterPro" id="IPR026115">
    <property type="entry name" value="NABC1"/>
</dbReference>
<feature type="region of interest" description="Disordered" evidence="1">
    <location>
        <begin position="1"/>
        <end position="38"/>
    </location>
</feature>
<dbReference type="EMBL" id="JAIPUX010005289">
    <property type="protein sequence ID" value="KAH0619166.1"/>
    <property type="molecule type" value="Genomic_DNA"/>
</dbReference>
<protein>
    <recommendedName>
        <fullName evidence="4">Breast carcinoma-amplified sequence 1</fullName>
    </recommendedName>
</protein>
<accession>A0ABQ7SP61</accession>
<feature type="compositionally biased region" description="Basic and acidic residues" evidence="1">
    <location>
        <begin position="175"/>
        <end position="184"/>
    </location>
</feature>
<evidence type="ECO:0000256" key="1">
    <source>
        <dbReference type="SAM" id="MobiDB-lite"/>
    </source>
</evidence>
<evidence type="ECO:0000313" key="3">
    <source>
        <dbReference type="Proteomes" id="UP000826234"/>
    </source>
</evidence>
<name>A0ABQ7SP61_PHRPL</name>
<organism evidence="2 3">
    <name type="scientific">Phrynosoma platyrhinos</name>
    <name type="common">Desert horned lizard</name>
    <dbReference type="NCBI Taxonomy" id="52577"/>
    <lineage>
        <taxon>Eukaryota</taxon>
        <taxon>Metazoa</taxon>
        <taxon>Chordata</taxon>
        <taxon>Craniata</taxon>
        <taxon>Vertebrata</taxon>
        <taxon>Euteleostomi</taxon>
        <taxon>Lepidosauria</taxon>
        <taxon>Squamata</taxon>
        <taxon>Bifurcata</taxon>
        <taxon>Unidentata</taxon>
        <taxon>Episquamata</taxon>
        <taxon>Toxicofera</taxon>
        <taxon>Iguania</taxon>
        <taxon>Phrynosomatidae</taxon>
        <taxon>Phrynosomatinae</taxon>
        <taxon>Phrynosoma</taxon>
    </lineage>
</organism>
<sequence length="244" mass="25778">MGTTLSLEKEPEDQESVHGTAYSPISSEPPDNLKNGPITIQPVQADLLANGDAVDAKVTVVQDNVAVSSQKTMETSSVSEANGNNLRKEAKAAPPAAKSRFGFLFSQPVPGRTEGQATNSSLGSAQLDVSTEAPSANKAPSENTGLPATAVAEEASNKNLSEESLSEIELTAPAKGEDDTLPKPKELTFFDRIFKLERGKDKNKAQEESQREDKAENPEVLITAQETSGLQSTPDIVLQGTAST</sequence>
<dbReference type="Proteomes" id="UP000826234">
    <property type="component" value="Unassembled WGS sequence"/>
</dbReference>
<reference evidence="2 3" key="1">
    <citation type="journal article" date="2022" name="Gigascience">
        <title>A chromosome-level genome assembly and annotation of the desert horned lizard, Phrynosoma platyrhinos, provides insight into chromosomal rearrangements among reptiles.</title>
        <authorList>
            <person name="Koochekian N."/>
            <person name="Ascanio A."/>
            <person name="Farleigh K."/>
            <person name="Card D.C."/>
            <person name="Schield D.R."/>
            <person name="Castoe T.A."/>
            <person name="Jezkova T."/>
        </authorList>
    </citation>
    <scope>NUCLEOTIDE SEQUENCE [LARGE SCALE GENOMIC DNA]</scope>
    <source>
        <strain evidence="2">NK-2021</strain>
    </source>
</reference>
<feature type="compositionally biased region" description="Low complexity" evidence="1">
    <location>
        <begin position="152"/>
        <end position="170"/>
    </location>
</feature>
<dbReference type="PANTHER" id="PTHR15016:SF6">
    <property type="entry name" value="BREAST CARCINOMA-AMPLIFIED SEQUENCE 1"/>
    <property type="match status" value="1"/>
</dbReference>
<feature type="compositionally biased region" description="Polar residues" evidence="1">
    <location>
        <begin position="67"/>
        <end position="85"/>
    </location>
</feature>
<feature type="region of interest" description="Disordered" evidence="1">
    <location>
        <begin position="67"/>
        <end position="184"/>
    </location>
</feature>
<dbReference type="PANTHER" id="PTHR15016">
    <property type="entry name" value="BREAST CARCINOMA-AMPLIFIED SEQUENCE 1"/>
    <property type="match status" value="1"/>
</dbReference>
<feature type="compositionally biased region" description="Polar residues" evidence="1">
    <location>
        <begin position="115"/>
        <end position="146"/>
    </location>
</feature>
<feature type="compositionally biased region" description="Polar residues" evidence="1">
    <location>
        <begin position="224"/>
        <end position="244"/>
    </location>
</feature>
<gene>
    <name evidence="2" type="ORF">JD844_018902</name>
</gene>